<reference evidence="2 3" key="1">
    <citation type="journal article" date="2012" name="BMC Genomics">
        <title>Complete genome sequence of Saccharothrix espanaensis DSM 44229T and comparison to the other completely sequenced Pseudonocardiaceae.</title>
        <authorList>
            <person name="Strobel T."/>
            <person name="Al-Dilaimi A."/>
            <person name="Blom J."/>
            <person name="Gessner A."/>
            <person name="Kalinowski J."/>
            <person name="Luzhetska M."/>
            <person name="Puhler A."/>
            <person name="Szczepanowski R."/>
            <person name="Bechthold A."/>
            <person name="Ruckert C."/>
        </authorList>
    </citation>
    <scope>NUCLEOTIDE SEQUENCE [LARGE SCALE GENOMIC DNA]</scope>
    <source>
        <strain evidence="3">ATCC 51144 / DSM 44229 / JCM 9112 / NBRC 15066 / NRRL 15764</strain>
    </source>
</reference>
<evidence type="ECO:0000256" key="1">
    <source>
        <dbReference type="SAM" id="MobiDB-lite"/>
    </source>
</evidence>
<dbReference type="AlphaFoldDB" id="K0K128"/>
<dbReference type="eggNOG" id="COG4249">
    <property type="taxonomic scope" value="Bacteria"/>
</dbReference>
<evidence type="ECO:0000313" key="3">
    <source>
        <dbReference type="Proteomes" id="UP000006281"/>
    </source>
</evidence>
<proteinExistence type="predicted"/>
<dbReference type="HOGENOM" id="CLU_1119525_0_0_11"/>
<accession>K0K128</accession>
<evidence type="ECO:0008006" key="4">
    <source>
        <dbReference type="Google" id="ProtNLM"/>
    </source>
</evidence>
<feature type="region of interest" description="Disordered" evidence="1">
    <location>
        <begin position="126"/>
        <end position="161"/>
    </location>
</feature>
<dbReference type="PROSITE" id="PS00018">
    <property type="entry name" value="EF_HAND_1"/>
    <property type="match status" value="1"/>
</dbReference>
<dbReference type="EMBL" id="HE804045">
    <property type="protein sequence ID" value="CCH33940.1"/>
    <property type="molecule type" value="Genomic_DNA"/>
</dbReference>
<dbReference type="Gene3D" id="3.40.50.1460">
    <property type="match status" value="1"/>
</dbReference>
<gene>
    <name evidence="2" type="ordered locus">BN6_67030</name>
</gene>
<evidence type="ECO:0000313" key="2">
    <source>
        <dbReference type="EMBL" id="CCH33940.1"/>
    </source>
</evidence>
<organism evidence="2 3">
    <name type="scientific">Saccharothrix espanaensis (strain ATCC 51144 / DSM 44229 / JCM 9112 / NBRC 15066 / NRRL 15764)</name>
    <dbReference type="NCBI Taxonomy" id="1179773"/>
    <lineage>
        <taxon>Bacteria</taxon>
        <taxon>Bacillati</taxon>
        <taxon>Actinomycetota</taxon>
        <taxon>Actinomycetes</taxon>
        <taxon>Pseudonocardiales</taxon>
        <taxon>Pseudonocardiaceae</taxon>
        <taxon>Saccharothrix</taxon>
    </lineage>
</organism>
<dbReference type="KEGG" id="sesp:BN6_67030"/>
<dbReference type="InterPro" id="IPR018247">
    <property type="entry name" value="EF_Hand_1_Ca_BS"/>
</dbReference>
<dbReference type="STRING" id="1179773.BN6_67030"/>
<sequence>MRDSLEKSRAGSRILLLDCCFSASIIAGFTDKSLPDSVLADHDGRGYVVLTATDRWQPALEQSSRSLFTEALIEGLHDPEADVDQDGYLSASELYHYVHPGVRARAGHEPTFFASGVQGTVVVSKAAGGPAPRPAPRPTGGPRSTWTTCPRRRSTSASGRPSATCLTRWACSAVSGMWRSEPSRSIRPCCRRCARRWCRPTRYPDPQPLPRSGSVRWHALCSTTRSSVPTWLLSERLMRRWRGSWRSR</sequence>
<keyword evidence="3" id="KW-1185">Reference proteome</keyword>
<dbReference type="Proteomes" id="UP000006281">
    <property type="component" value="Chromosome"/>
</dbReference>
<name>K0K128_SACES</name>
<protein>
    <recommendedName>
        <fullName evidence="4">EF-hand domain-containing protein</fullName>
    </recommendedName>
</protein>